<dbReference type="PROSITE" id="PS00198">
    <property type="entry name" value="4FE4S_FER_1"/>
    <property type="match status" value="1"/>
</dbReference>
<dbReference type="GO" id="GO:0046872">
    <property type="term" value="F:metal ion binding"/>
    <property type="evidence" value="ECO:0007669"/>
    <property type="project" value="UniProtKB-KW"/>
</dbReference>
<proteinExistence type="predicted"/>
<dbReference type="Pfam" id="PF14697">
    <property type="entry name" value="Fer4_21"/>
    <property type="match status" value="1"/>
</dbReference>
<organism evidence="6 7">
    <name type="scientific">Methanolobus profundi</name>
    <dbReference type="NCBI Taxonomy" id="487685"/>
    <lineage>
        <taxon>Archaea</taxon>
        <taxon>Methanobacteriati</taxon>
        <taxon>Methanobacteriota</taxon>
        <taxon>Stenosarchaea group</taxon>
        <taxon>Methanomicrobia</taxon>
        <taxon>Methanosarcinales</taxon>
        <taxon>Methanosarcinaceae</taxon>
        <taxon>Methanolobus</taxon>
    </lineage>
</organism>
<dbReference type="GO" id="GO:0016491">
    <property type="term" value="F:oxidoreductase activity"/>
    <property type="evidence" value="ECO:0007669"/>
    <property type="project" value="UniProtKB-ARBA"/>
</dbReference>
<evidence type="ECO:0000256" key="2">
    <source>
        <dbReference type="ARBA" id="ARBA00022723"/>
    </source>
</evidence>
<reference evidence="7" key="1">
    <citation type="submission" date="2016-10" db="EMBL/GenBank/DDBJ databases">
        <authorList>
            <person name="Varghese N."/>
            <person name="Submissions S."/>
        </authorList>
    </citation>
    <scope>NUCLEOTIDE SEQUENCE [LARGE SCALE GENOMIC DNA]</scope>
    <source>
        <strain evidence="7">Mob M</strain>
    </source>
</reference>
<dbReference type="STRING" id="487685.SAMN04488696_1405"/>
<feature type="domain" description="4Fe-4S ferredoxin-type" evidence="5">
    <location>
        <begin position="1"/>
        <end position="30"/>
    </location>
</feature>
<evidence type="ECO:0000259" key="5">
    <source>
        <dbReference type="PROSITE" id="PS51379"/>
    </source>
</evidence>
<dbReference type="PANTHER" id="PTHR43687">
    <property type="entry name" value="ADENYLYLSULFATE REDUCTASE, BETA SUBUNIT"/>
    <property type="match status" value="1"/>
</dbReference>
<dbReference type="SUPFAM" id="SSF54862">
    <property type="entry name" value="4Fe-4S ferredoxins"/>
    <property type="match status" value="1"/>
</dbReference>
<dbReference type="Gene3D" id="3.30.70.20">
    <property type="match status" value="2"/>
</dbReference>
<keyword evidence="4" id="KW-0411">Iron-sulfur</keyword>
<dbReference type="AlphaFoldDB" id="A0A1I4R7Z3"/>
<evidence type="ECO:0000256" key="4">
    <source>
        <dbReference type="ARBA" id="ARBA00023014"/>
    </source>
</evidence>
<dbReference type="InterPro" id="IPR017900">
    <property type="entry name" value="4Fe4S_Fe_S_CS"/>
</dbReference>
<dbReference type="InterPro" id="IPR050572">
    <property type="entry name" value="Fe-S_Ferredoxin"/>
</dbReference>
<keyword evidence="7" id="KW-1185">Reference proteome</keyword>
<dbReference type="PANTHER" id="PTHR43687:SF1">
    <property type="entry name" value="FERREDOXIN III"/>
    <property type="match status" value="1"/>
</dbReference>
<evidence type="ECO:0000313" key="6">
    <source>
        <dbReference type="EMBL" id="SFM48106.1"/>
    </source>
</evidence>
<dbReference type="Proteomes" id="UP000198535">
    <property type="component" value="Unassembled WGS sequence"/>
</dbReference>
<evidence type="ECO:0000256" key="3">
    <source>
        <dbReference type="ARBA" id="ARBA00023004"/>
    </source>
</evidence>
<dbReference type="EMBL" id="FOUJ01000002">
    <property type="protein sequence ID" value="SFM48106.1"/>
    <property type="molecule type" value="Genomic_DNA"/>
</dbReference>
<keyword evidence="3" id="KW-0408">Iron</keyword>
<keyword evidence="1" id="KW-0004">4Fe-4S</keyword>
<gene>
    <name evidence="6" type="ORF">SAMN04488696_1405</name>
</gene>
<dbReference type="RefSeq" id="WP_091935226.1">
    <property type="nucleotide sequence ID" value="NZ_FOUJ01000002.1"/>
</dbReference>
<dbReference type="InterPro" id="IPR017896">
    <property type="entry name" value="4Fe4S_Fe-S-bd"/>
</dbReference>
<dbReference type="GO" id="GO:0051539">
    <property type="term" value="F:4 iron, 4 sulfur cluster binding"/>
    <property type="evidence" value="ECO:0007669"/>
    <property type="project" value="UniProtKB-KW"/>
</dbReference>
<evidence type="ECO:0000313" key="7">
    <source>
        <dbReference type="Proteomes" id="UP000198535"/>
    </source>
</evidence>
<evidence type="ECO:0000256" key="1">
    <source>
        <dbReference type="ARBA" id="ARBA00022485"/>
    </source>
</evidence>
<dbReference type="PROSITE" id="PS51379">
    <property type="entry name" value="4FE4S_FER_2"/>
    <property type="match status" value="2"/>
</dbReference>
<accession>A0A1I4R7Z3</accession>
<feature type="domain" description="4Fe-4S ferredoxin-type" evidence="5">
    <location>
        <begin position="31"/>
        <end position="58"/>
    </location>
</feature>
<sequence length="58" mass="5895">MVAIITVDECVGCGTCIDECPAEAITLNGDNIAIVEASECLDCGACVDVCPTDAIAME</sequence>
<keyword evidence="2" id="KW-0479">Metal-binding</keyword>
<dbReference type="OrthoDB" id="5583at2157"/>
<name>A0A1I4R7Z3_9EURY</name>
<protein>
    <submittedName>
        <fullName evidence="6">4Fe-4S dicluster domain-containing protein</fullName>
    </submittedName>
</protein>